<dbReference type="EMBL" id="JAAVJH010000042">
    <property type="protein sequence ID" value="NJR80882.1"/>
    <property type="molecule type" value="Genomic_DNA"/>
</dbReference>
<dbReference type="InterPro" id="IPR006375">
    <property type="entry name" value="Man1P_GuaTrfase/Man6P_Isoase"/>
</dbReference>
<dbReference type="EC" id="2.7.7.13" evidence="5"/>
<dbReference type="SUPFAM" id="SSF159283">
    <property type="entry name" value="Guanosine diphospho-D-mannose pyrophosphorylase/mannose-6-phosphate isomerase linker domain"/>
    <property type="match status" value="1"/>
</dbReference>
<dbReference type="Gene3D" id="3.90.550.10">
    <property type="entry name" value="Spore Coat Polysaccharide Biosynthesis Protein SpsA, Chain A"/>
    <property type="match status" value="1"/>
</dbReference>
<evidence type="ECO:0000256" key="2">
    <source>
        <dbReference type="SAM" id="MobiDB-lite"/>
    </source>
</evidence>
<organism evidence="5 6">
    <name type="scientific">Sphingomonas corticis</name>
    <dbReference type="NCBI Taxonomy" id="2722791"/>
    <lineage>
        <taxon>Bacteria</taxon>
        <taxon>Pseudomonadati</taxon>
        <taxon>Pseudomonadota</taxon>
        <taxon>Alphaproteobacteria</taxon>
        <taxon>Sphingomonadales</taxon>
        <taxon>Sphingomonadaceae</taxon>
        <taxon>Sphingomonas</taxon>
    </lineage>
</organism>
<dbReference type="GO" id="GO:0004475">
    <property type="term" value="F:mannose-1-phosphate guanylyltransferase (GTP) activity"/>
    <property type="evidence" value="ECO:0007669"/>
    <property type="project" value="UniProtKB-EC"/>
</dbReference>
<evidence type="ECO:0000313" key="5">
    <source>
        <dbReference type="EMBL" id="NJR80882.1"/>
    </source>
</evidence>
<feature type="domain" description="Nucleotidyl transferase" evidence="3">
    <location>
        <begin position="5"/>
        <end position="282"/>
    </location>
</feature>
<dbReference type="Proteomes" id="UP000732399">
    <property type="component" value="Unassembled WGS sequence"/>
</dbReference>
<dbReference type="InterPro" id="IPR049577">
    <property type="entry name" value="GMPP_N"/>
</dbReference>
<dbReference type="EC" id="5.3.1.8" evidence="5"/>
<keyword evidence="5" id="KW-0548">Nucleotidyltransferase</keyword>
<evidence type="ECO:0000259" key="4">
    <source>
        <dbReference type="Pfam" id="PF22640"/>
    </source>
</evidence>
<keyword evidence="6" id="KW-1185">Reference proteome</keyword>
<dbReference type="Pfam" id="PF00483">
    <property type="entry name" value="NTP_transferase"/>
    <property type="match status" value="1"/>
</dbReference>
<dbReference type="InterPro" id="IPR051161">
    <property type="entry name" value="Mannose-6P_isomerase_type2"/>
</dbReference>
<evidence type="ECO:0000313" key="6">
    <source>
        <dbReference type="Proteomes" id="UP000732399"/>
    </source>
</evidence>
<dbReference type="GO" id="GO:0004476">
    <property type="term" value="F:mannose-6-phosphate isomerase activity"/>
    <property type="evidence" value="ECO:0007669"/>
    <property type="project" value="UniProtKB-EC"/>
</dbReference>
<dbReference type="RefSeq" id="WP_168136355.1">
    <property type="nucleotide sequence ID" value="NZ_JAAVJH010000042.1"/>
</dbReference>
<keyword evidence="5" id="KW-0808">Transferase</keyword>
<evidence type="ECO:0000259" key="3">
    <source>
        <dbReference type="Pfam" id="PF00483"/>
    </source>
</evidence>
<proteinExistence type="inferred from homology"/>
<protein>
    <submittedName>
        <fullName evidence="5">Mannose-1-phosphate guanylyltransferase/mannose-6-phosphate isomerase</fullName>
        <ecNumber evidence="5">2.7.7.13</ecNumber>
        <ecNumber evidence="5">5.3.1.8</ecNumber>
    </submittedName>
</protein>
<sequence>MQLIPVILSGGSGTRLWPLSTEQTPKQFLPLAGEKSLLQQTVLRARSIRHAAAPIIVASQEHERRVIAELSAVGCAPSRLLLKPIGRNTAPALAMAALESVEEDNLLLVMPSDHVIRNVEAFGKAVHRALSLAEVGWLVTFGITPDRPATGYGYIHMGDSLSGPICRVNRFVEKPEAARAERMLAEGSYLWNAGIFLLRSDRLLEELSIQAPTLVGSVRKALSTGHREAGRVIPDRATFAAIEAQSIDYLVMERASRMAVVPVDVGWSDIGSWDALHEVETRDDSDNAFHGDVLALDSQGCLIRSDGPRVAALGISDLVIVATEDVVLVIPRERAQEVRRLVRLAAETTEPPAPSPAAALSAATPAS</sequence>
<dbReference type="Pfam" id="PF22640">
    <property type="entry name" value="ManC_GMP_beta-helix"/>
    <property type="match status" value="1"/>
</dbReference>
<comment type="similarity">
    <text evidence="1">Belongs to the mannose-6-phosphate isomerase type 2 family.</text>
</comment>
<feature type="domain" description="MannoseP isomerase/GMP-like beta-helix" evidence="4">
    <location>
        <begin position="291"/>
        <end position="343"/>
    </location>
</feature>
<dbReference type="SUPFAM" id="SSF53448">
    <property type="entry name" value="Nucleotide-diphospho-sugar transferases"/>
    <property type="match status" value="1"/>
</dbReference>
<dbReference type="CDD" id="cd02509">
    <property type="entry name" value="GDP-M1P_Guanylyltransferase"/>
    <property type="match status" value="1"/>
</dbReference>
<name>A0ABX1CXY7_9SPHN</name>
<gene>
    <name evidence="5" type="ORF">HBH26_20155</name>
</gene>
<dbReference type="InterPro" id="IPR029044">
    <property type="entry name" value="Nucleotide-diphossugar_trans"/>
</dbReference>
<reference evidence="5 6" key="1">
    <citation type="submission" date="2020-03" db="EMBL/GenBank/DDBJ databases">
        <authorList>
            <person name="Wang L."/>
            <person name="He N."/>
            <person name="Li Y."/>
            <person name="Fang Y."/>
            <person name="Zhang F."/>
        </authorList>
    </citation>
    <scope>NUCLEOTIDE SEQUENCE [LARGE SCALE GENOMIC DNA]</scope>
    <source>
        <strain evidence="5 6">36D10-4-7</strain>
    </source>
</reference>
<dbReference type="InterPro" id="IPR005835">
    <property type="entry name" value="NTP_transferase_dom"/>
</dbReference>
<dbReference type="NCBIfam" id="TIGR01479">
    <property type="entry name" value="GMP_PMI"/>
    <property type="match status" value="1"/>
</dbReference>
<dbReference type="PANTHER" id="PTHR46390:SF1">
    <property type="entry name" value="MANNOSE-1-PHOSPHATE GUANYLYLTRANSFERASE"/>
    <property type="match status" value="1"/>
</dbReference>
<keyword evidence="5" id="KW-0413">Isomerase</keyword>
<accession>A0ABX1CXY7</accession>
<evidence type="ECO:0000256" key="1">
    <source>
        <dbReference type="RuleBase" id="RU004190"/>
    </source>
</evidence>
<dbReference type="PANTHER" id="PTHR46390">
    <property type="entry name" value="MANNOSE-1-PHOSPHATE GUANYLYLTRANSFERASE"/>
    <property type="match status" value="1"/>
</dbReference>
<feature type="region of interest" description="Disordered" evidence="2">
    <location>
        <begin position="347"/>
        <end position="367"/>
    </location>
</feature>
<dbReference type="InterPro" id="IPR054566">
    <property type="entry name" value="ManC/GMP-like_b-helix"/>
</dbReference>
<comment type="caution">
    <text evidence="5">The sequence shown here is derived from an EMBL/GenBank/DDBJ whole genome shotgun (WGS) entry which is preliminary data.</text>
</comment>